<reference evidence="2 3" key="1">
    <citation type="submission" date="2023-01" db="EMBL/GenBank/DDBJ databases">
        <title>Analysis of 21 Apiospora genomes using comparative genomics revels a genus with tremendous synthesis potential of carbohydrate active enzymes and secondary metabolites.</title>
        <authorList>
            <person name="Sorensen T."/>
        </authorList>
    </citation>
    <scope>NUCLEOTIDE SEQUENCE [LARGE SCALE GENOMIC DNA]</scope>
    <source>
        <strain evidence="2 3">CBS 114990</strain>
    </source>
</reference>
<feature type="compositionally biased region" description="Basic and acidic residues" evidence="1">
    <location>
        <begin position="1"/>
        <end position="17"/>
    </location>
</feature>
<dbReference type="EMBL" id="JAQQWN010000010">
    <property type="protein sequence ID" value="KAK8063097.1"/>
    <property type="molecule type" value="Genomic_DNA"/>
</dbReference>
<name>A0ABR1UWP7_9PEZI</name>
<accession>A0ABR1UWP7</accession>
<dbReference type="Proteomes" id="UP001433268">
    <property type="component" value="Unassembled WGS sequence"/>
</dbReference>
<sequence length="73" mass="7705">MGLGTKIKEAMHGDKETTQQSPTTTSHNKTAPGAFPADDVPRTAHNTHNTTSVPSAAEPRTEPHGGKHSPITH</sequence>
<comment type="caution">
    <text evidence="2">The sequence shown here is derived from an EMBL/GenBank/DDBJ whole genome shotgun (WGS) entry which is preliminary data.</text>
</comment>
<organism evidence="2 3">
    <name type="scientific">Apiospora hydei</name>
    <dbReference type="NCBI Taxonomy" id="1337664"/>
    <lineage>
        <taxon>Eukaryota</taxon>
        <taxon>Fungi</taxon>
        <taxon>Dikarya</taxon>
        <taxon>Ascomycota</taxon>
        <taxon>Pezizomycotina</taxon>
        <taxon>Sordariomycetes</taxon>
        <taxon>Xylariomycetidae</taxon>
        <taxon>Amphisphaeriales</taxon>
        <taxon>Apiosporaceae</taxon>
        <taxon>Apiospora</taxon>
    </lineage>
</organism>
<feature type="compositionally biased region" description="Polar residues" evidence="1">
    <location>
        <begin position="18"/>
        <end position="29"/>
    </location>
</feature>
<feature type="region of interest" description="Disordered" evidence="1">
    <location>
        <begin position="1"/>
        <end position="73"/>
    </location>
</feature>
<dbReference type="GeneID" id="92052568"/>
<keyword evidence="3" id="KW-1185">Reference proteome</keyword>
<dbReference type="RefSeq" id="XP_066661696.1">
    <property type="nucleotide sequence ID" value="XM_066819508.1"/>
</dbReference>
<evidence type="ECO:0000256" key="1">
    <source>
        <dbReference type="SAM" id="MobiDB-lite"/>
    </source>
</evidence>
<gene>
    <name evidence="2" type="ORF">PG997_015194</name>
</gene>
<proteinExistence type="predicted"/>
<evidence type="ECO:0000313" key="2">
    <source>
        <dbReference type="EMBL" id="KAK8063097.1"/>
    </source>
</evidence>
<evidence type="ECO:0000313" key="3">
    <source>
        <dbReference type="Proteomes" id="UP001433268"/>
    </source>
</evidence>
<feature type="compositionally biased region" description="Polar residues" evidence="1">
    <location>
        <begin position="44"/>
        <end position="54"/>
    </location>
</feature>
<protein>
    <submittedName>
        <fullName evidence="2">Uncharacterized protein</fullName>
    </submittedName>
</protein>